<evidence type="ECO:0000256" key="4">
    <source>
        <dbReference type="RuleBase" id="RU000363"/>
    </source>
</evidence>
<dbReference type="AlphaFoldDB" id="A0A8H2VJR4"/>
<dbReference type="FunFam" id="3.40.50.720:FF:000281">
    <property type="entry name" value="Uncharacterized oxidoreductase YIR035C"/>
    <property type="match status" value="1"/>
</dbReference>
<dbReference type="Pfam" id="PF00106">
    <property type="entry name" value="adh_short"/>
    <property type="match status" value="1"/>
</dbReference>
<evidence type="ECO:0000256" key="3">
    <source>
        <dbReference type="ARBA" id="ARBA00023002"/>
    </source>
</evidence>
<evidence type="ECO:0000256" key="2">
    <source>
        <dbReference type="ARBA" id="ARBA00022857"/>
    </source>
</evidence>
<dbReference type="EMBL" id="CAEFZW010000011">
    <property type="protein sequence ID" value="CAB4256651.1"/>
    <property type="molecule type" value="Genomic_DNA"/>
</dbReference>
<keyword evidence="2" id="KW-0521">NADP</keyword>
<dbReference type="InterPro" id="IPR036291">
    <property type="entry name" value="NAD(P)-bd_dom_sf"/>
</dbReference>
<proteinExistence type="inferred from homology"/>
<dbReference type="Proteomes" id="UP000644660">
    <property type="component" value="Unassembled WGS sequence"/>
</dbReference>
<dbReference type="PANTHER" id="PTHR43008:SF8">
    <property type="entry name" value="BENZIL REDUCTASE ((S)-BENZOIN FORMING) IRC24"/>
    <property type="match status" value="1"/>
</dbReference>
<dbReference type="InterPro" id="IPR020904">
    <property type="entry name" value="Sc_DH/Rdtase_CS"/>
</dbReference>
<dbReference type="SUPFAM" id="SSF51735">
    <property type="entry name" value="NAD(P)-binding Rossmann-fold domains"/>
    <property type="match status" value="1"/>
</dbReference>
<sequence>MSKVIVVTGTSRGIGKAIVDELMIMDPNVVVYGVARTEAALKTLSTQYNGRFFYVTGDISKSSIQRELVSAITKQHGRCDALVANAGVLEPVAPVDEYNQDQWLAHFNLNFFSIVFLVSQLLPLLEETRGNVVFVSSGASVKHYYGWSCYGAAKAALNSYAQALASEKSRIRSIAVAPGVVNTQMQVDIRDTFGPRSMTPEALKRFTDLQEEGQLLPPNVPGAVYAALALNGIPKELNGIYIRYDDPRLAES</sequence>
<dbReference type="PROSITE" id="PS00061">
    <property type="entry name" value="ADH_SHORT"/>
    <property type="match status" value="1"/>
</dbReference>
<dbReference type="PRINTS" id="PR00080">
    <property type="entry name" value="SDRFAMILY"/>
</dbReference>
<dbReference type="RefSeq" id="XP_041408495.1">
    <property type="nucleotide sequence ID" value="XM_041552561.1"/>
</dbReference>
<dbReference type="GO" id="GO:0050664">
    <property type="term" value="F:oxidoreductase activity, acting on NAD(P)H, oxygen as acceptor"/>
    <property type="evidence" value="ECO:0007669"/>
    <property type="project" value="TreeGrafter"/>
</dbReference>
<dbReference type="GeneID" id="64859740"/>
<evidence type="ECO:0000313" key="6">
    <source>
        <dbReference type="Proteomes" id="UP000644660"/>
    </source>
</evidence>
<dbReference type="CDD" id="cd05367">
    <property type="entry name" value="SPR-like_SDR_c"/>
    <property type="match status" value="1"/>
</dbReference>
<gene>
    <name evidence="5" type="ORF">KABA2_11S00198</name>
</gene>
<keyword evidence="3" id="KW-0560">Oxidoreductase</keyword>
<organism evidence="5 6">
    <name type="scientific">Maudiozyma barnettii</name>
    <dbReference type="NCBI Taxonomy" id="61262"/>
    <lineage>
        <taxon>Eukaryota</taxon>
        <taxon>Fungi</taxon>
        <taxon>Dikarya</taxon>
        <taxon>Ascomycota</taxon>
        <taxon>Saccharomycotina</taxon>
        <taxon>Saccharomycetes</taxon>
        <taxon>Saccharomycetales</taxon>
        <taxon>Saccharomycetaceae</taxon>
        <taxon>Maudiozyma</taxon>
    </lineage>
</organism>
<evidence type="ECO:0000313" key="5">
    <source>
        <dbReference type="EMBL" id="CAB4256651.1"/>
    </source>
</evidence>
<dbReference type="PRINTS" id="PR00081">
    <property type="entry name" value="GDHRDH"/>
</dbReference>
<keyword evidence="6" id="KW-1185">Reference proteome</keyword>
<protein>
    <submittedName>
        <fullName evidence="5">Uncharacterized protein</fullName>
    </submittedName>
</protein>
<name>A0A8H2VJR4_9SACH</name>
<dbReference type="OrthoDB" id="153074at2759"/>
<dbReference type="Gene3D" id="3.40.50.720">
    <property type="entry name" value="NAD(P)-binding Rossmann-like Domain"/>
    <property type="match status" value="1"/>
</dbReference>
<dbReference type="PANTHER" id="PTHR43008">
    <property type="entry name" value="BENZIL REDUCTASE"/>
    <property type="match status" value="1"/>
</dbReference>
<comment type="caution">
    <text evidence="5">The sequence shown here is derived from an EMBL/GenBank/DDBJ whole genome shotgun (WGS) entry which is preliminary data.</text>
</comment>
<comment type="similarity">
    <text evidence="1 4">Belongs to the short-chain dehydrogenases/reductases (SDR) family.</text>
</comment>
<dbReference type="InterPro" id="IPR002347">
    <property type="entry name" value="SDR_fam"/>
</dbReference>
<reference evidence="5 6" key="1">
    <citation type="submission" date="2020-05" db="EMBL/GenBank/DDBJ databases">
        <authorList>
            <person name="Casaregola S."/>
            <person name="Devillers H."/>
            <person name="Grondin C."/>
        </authorList>
    </citation>
    <scope>NUCLEOTIDE SEQUENCE [LARGE SCALE GENOMIC DNA]</scope>
    <source>
        <strain evidence="5 6">CLIB 1767</strain>
    </source>
</reference>
<accession>A0A8H2VJR4</accession>
<evidence type="ECO:0000256" key="1">
    <source>
        <dbReference type="ARBA" id="ARBA00006484"/>
    </source>
</evidence>